<accession>A0A058ZLS2</accession>
<dbReference type="EMBL" id="AQQY01000006">
    <property type="protein sequence ID" value="KCV81716.1"/>
    <property type="molecule type" value="Genomic_DNA"/>
</dbReference>
<protein>
    <submittedName>
        <fullName evidence="2">Uncharacterized protein</fullName>
    </submittedName>
</protein>
<keyword evidence="1" id="KW-1133">Transmembrane helix</keyword>
<dbReference type="STRING" id="1461693.ATO10_10235"/>
<proteinExistence type="predicted"/>
<dbReference type="Proteomes" id="UP000024836">
    <property type="component" value="Unassembled WGS sequence"/>
</dbReference>
<organism evidence="2 3">
    <name type="scientific">Actibacterium atlanticum</name>
    <dbReference type="NCBI Taxonomy" id="1461693"/>
    <lineage>
        <taxon>Bacteria</taxon>
        <taxon>Pseudomonadati</taxon>
        <taxon>Pseudomonadota</taxon>
        <taxon>Alphaproteobacteria</taxon>
        <taxon>Rhodobacterales</taxon>
        <taxon>Roseobacteraceae</taxon>
        <taxon>Actibacterium</taxon>
    </lineage>
</organism>
<keyword evidence="3" id="KW-1185">Reference proteome</keyword>
<evidence type="ECO:0000313" key="2">
    <source>
        <dbReference type="EMBL" id="KCV81716.1"/>
    </source>
</evidence>
<keyword evidence="1" id="KW-0472">Membrane</keyword>
<sequence length="90" mass="10646">MKPSHRPLFVARRNYRRRRMRDGARLLPIFGLFLIMLPPLQQWSEQEPRLGGQLVYLFLVWLFLILGAFFFTRQIGVEEDTPEPDEDDGA</sequence>
<evidence type="ECO:0000256" key="1">
    <source>
        <dbReference type="SAM" id="Phobius"/>
    </source>
</evidence>
<evidence type="ECO:0000313" key="3">
    <source>
        <dbReference type="Proteomes" id="UP000024836"/>
    </source>
</evidence>
<dbReference type="AlphaFoldDB" id="A0A058ZLS2"/>
<comment type="caution">
    <text evidence="2">The sequence shown here is derived from an EMBL/GenBank/DDBJ whole genome shotgun (WGS) entry which is preliminary data.</text>
</comment>
<name>A0A058ZLS2_9RHOB</name>
<keyword evidence="1" id="KW-0812">Transmembrane</keyword>
<gene>
    <name evidence="2" type="ORF">ATO10_10235</name>
</gene>
<dbReference type="RefSeq" id="WP_035251163.1">
    <property type="nucleotide sequence ID" value="NZ_AQQY01000006.1"/>
</dbReference>
<feature type="transmembrane region" description="Helical" evidence="1">
    <location>
        <begin position="54"/>
        <end position="72"/>
    </location>
</feature>
<reference evidence="2 3" key="1">
    <citation type="submission" date="2013-04" db="EMBL/GenBank/DDBJ databases">
        <title>Shimia sp. 22II-S11-Z10 Genome Sequencing.</title>
        <authorList>
            <person name="Lai Q."/>
            <person name="Li G."/>
            <person name="Shao Z."/>
        </authorList>
    </citation>
    <scope>NUCLEOTIDE SEQUENCE [LARGE SCALE GENOMIC DNA]</scope>
    <source>
        <strain evidence="3">22II-S11-Z10</strain>
    </source>
</reference>